<proteinExistence type="predicted"/>
<dbReference type="EMBL" id="JAPWIJ010000022">
    <property type="protein sequence ID" value="MCZ4522276.1"/>
    <property type="molecule type" value="Genomic_DNA"/>
</dbReference>
<dbReference type="Proteomes" id="UP001081071">
    <property type="component" value="Unassembled WGS sequence"/>
</dbReference>
<keyword evidence="2" id="KW-1185">Reference proteome</keyword>
<evidence type="ECO:0000313" key="1">
    <source>
        <dbReference type="EMBL" id="MCZ4522276.1"/>
    </source>
</evidence>
<protein>
    <submittedName>
        <fullName evidence="1">Uncharacterized protein</fullName>
    </submittedName>
</protein>
<dbReference type="RefSeq" id="WP_167735621.1">
    <property type="nucleotide sequence ID" value="NZ_JAPWIJ010000022.1"/>
</dbReference>
<reference evidence="1" key="1">
    <citation type="submission" date="2022-12" db="EMBL/GenBank/DDBJ databases">
        <authorList>
            <person name="Krivoruchko A.V."/>
            <person name="Elkin A."/>
        </authorList>
    </citation>
    <scope>NUCLEOTIDE SEQUENCE</scope>
    <source>
        <strain evidence="1">IEGM 1391</strain>
    </source>
</reference>
<evidence type="ECO:0000313" key="2">
    <source>
        <dbReference type="Proteomes" id="UP001081071"/>
    </source>
</evidence>
<gene>
    <name evidence="1" type="ORF">O4220_27460</name>
</gene>
<organism evidence="1 2">
    <name type="scientific">Rhodococcus ruber</name>
    <dbReference type="NCBI Taxonomy" id="1830"/>
    <lineage>
        <taxon>Bacteria</taxon>
        <taxon>Bacillati</taxon>
        <taxon>Actinomycetota</taxon>
        <taxon>Actinomycetes</taxon>
        <taxon>Mycobacteriales</taxon>
        <taxon>Nocardiaceae</taxon>
        <taxon>Rhodococcus</taxon>
    </lineage>
</organism>
<name>A0ABT4MMP9_9NOCA</name>
<sequence>MRRTTSEEHSIAAALADEAGLRPQLPTLLPSGYQLDRAAAFASGGGVEFSFRSADGGRFFRLTQRAWFVPLAEELRVTNLPHTRIPFSRNDIHVIHGECYEEPIDDGFWHSTRWAFAWQHGPLITQIRCVRDQAPTATTLLRCLQEPYAPPFTGHLSQTERTQK</sequence>
<accession>A0ABT4MMP9</accession>
<comment type="caution">
    <text evidence="1">The sequence shown here is derived from an EMBL/GenBank/DDBJ whole genome shotgun (WGS) entry which is preliminary data.</text>
</comment>